<dbReference type="AlphaFoldDB" id="A0A388KGL6"/>
<feature type="compositionally biased region" description="Basic residues" evidence="1">
    <location>
        <begin position="60"/>
        <end position="71"/>
    </location>
</feature>
<feature type="compositionally biased region" description="Basic and acidic residues" evidence="1">
    <location>
        <begin position="46"/>
        <end position="59"/>
    </location>
</feature>
<name>A0A388KGL6_CHABU</name>
<feature type="region of interest" description="Disordered" evidence="1">
    <location>
        <begin position="1"/>
        <end position="24"/>
    </location>
</feature>
<proteinExistence type="predicted"/>
<sequence>MEKKRRKEDEKRIREEEETKRNLDFARKAEEFKLQLHAELLEEWRKSHGEAEKATEKVGRSGKRAKKKKKKYPIEHGGAKRRRARRGRRRVDSSEDSDTSTSAEDSTSEVTSSDSGSEGKHVRNKTYGRRGTGNVKGKTRTKNTTRKGRMDEVHTPARVYEREESSKARQETHGEEDEKLGIGPDEGAEPKTPLTGGFKGLAAGCSQKSLIEYCISAHKIYSAKKADTLRKICEQRGIKYTKKPEIVEILARHQVQLAYDGFEEAQGNTKEAMKTKASGTPRKDFVKDRTTMEKPVKRQEPTIIRSAPVQPTENSD</sequence>
<evidence type="ECO:0000313" key="2">
    <source>
        <dbReference type="EMBL" id="GBG69158.1"/>
    </source>
</evidence>
<dbReference type="Gramene" id="GBG69158">
    <property type="protein sequence ID" value="GBG69158"/>
    <property type="gene ID" value="CBR_g3858"/>
</dbReference>
<evidence type="ECO:0000313" key="3">
    <source>
        <dbReference type="Proteomes" id="UP000265515"/>
    </source>
</evidence>
<feature type="region of interest" description="Disordered" evidence="1">
    <location>
        <begin position="46"/>
        <end position="198"/>
    </location>
</feature>
<feature type="region of interest" description="Disordered" evidence="1">
    <location>
        <begin position="269"/>
        <end position="316"/>
    </location>
</feature>
<keyword evidence="3" id="KW-1185">Reference proteome</keyword>
<comment type="caution">
    <text evidence="2">The sequence shown here is derived from an EMBL/GenBank/DDBJ whole genome shotgun (WGS) entry which is preliminary data.</text>
</comment>
<feature type="compositionally biased region" description="Basic and acidic residues" evidence="1">
    <location>
        <begin position="148"/>
        <end position="173"/>
    </location>
</feature>
<feature type="compositionally biased region" description="Basic residues" evidence="1">
    <location>
        <begin position="79"/>
        <end position="89"/>
    </location>
</feature>
<feature type="compositionally biased region" description="Low complexity" evidence="1">
    <location>
        <begin position="99"/>
        <end position="116"/>
    </location>
</feature>
<feature type="compositionally biased region" description="Basic residues" evidence="1">
    <location>
        <begin position="137"/>
        <end position="147"/>
    </location>
</feature>
<dbReference type="Proteomes" id="UP000265515">
    <property type="component" value="Unassembled WGS sequence"/>
</dbReference>
<organism evidence="2 3">
    <name type="scientific">Chara braunii</name>
    <name type="common">Braun's stonewort</name>
    <dbReference type="NCBI Taxonomy" id="69332"/>
    <lineage>
        <taxon>Eukaryota</taxon>
        <taxon>Viridiplantae</taxon>
        <taxon>Streptophyta</taxon>
        <taxon>Charophyceae</taxon>
        <taxon>Charales</taxon>
        <taxon>Characeae</taxon>
        <taxon>Chara</taxon>
    </lineage>
</organism>
<accession>A0A388KGL6</accession>
<feature type="compositionally biased region" description="Basic and acidic residues" evidence="1">
    <location>
        <begin position="281"/>
        <end position="300"/>
    </location>
</feature>
<gene>
    <name evidence="2" type="ORF">CBR_g3858</name>
</gene>
<reference evidence="2 3" key="1">
    <citation type="journal article" date="2018" name="Cell">
        <title>The Chara Genome: Secondary Complexity and Implications for Plant Terrestrialization.</title>
        <authorList>
            <person name="Nishiyama T."/>
            <person name="Sakayama H."/>
            <person name="Vries J.D."/>
            <person name="Buschmann H."/>
            <person name="Saint-Marcoux D."/>
            <person name="Ullrich K.K."/>
            <person name="Haas F.B."/>
            <person name="Vanderstraeten L."/>
            <person name="Becker D."/>
            <person name="Lang D."/>
            <person name="Vosolsobe S."/>
            <person name="Rombauts S."/>
            <person name="Wilhelmsson P.K.I."/>
            <person name="Janitza P."/>
            <person name="Kern R."/>
            <person name="Heyl A."/>
            <person name="Rumpler F."/>
            <person name="Villalobos L.I.A.C."/>
            <person name="Clay J.M."/>
            <person name="Skokan R."/>
            <person name="Toyoda A."/>
            <person name="Suzuki Y."/>
            <person name="Kagoshima H."/>
            <person name="Schijlen E."/>
            <person name="Tajeshwar N."/>
            <person name="Catarino B."/>
            <person name="Hetherington A.J."/>
            <person name="Saltykova A."/>
            <person name="Bonnot C."/>
            <person name="Breuninger H."/>
            <person name="Symeonidi A."/>
            <person name="Radhakrishnan G.V."/>
            <person name="Van Nieuwerburgh F."/>
            <person name="Deforce D."/>
            <person name="Chang C."/>
            <person name="Karol K.G."/>
            <person name="Hedrich R."/>
            <person name="Ulvskov P."/>
            <person name="Glockner G."/>
            <person name="Delwiche C.F."/>
            <person name="Petrasek J."/>
            <person name="Van de Peer Y."/>
            <person name="Friml J."/>
            <person name="Beilby M."/>
            <person name="Dolan L."/>
            <person name="Kohara Y."/>
            <person name="Sugano S."/>
            <person name="Fujiyama A."/>
            <person name="Delaux P.-M."/>
            <person name="Quint M."/>
            <person name="TheiBen G."/>
            <person name="Hagemann M."/>
            <person name="Harholt J."/>
            <person name="Dunand C."/>
            <person name="Zachgo S."/>
            <person name="Langdale J."/>
            <person name="Maumus F."/>
            <person name="Straeten D.V.D."/>
            <person name="Gould S.B."/>
            <person name="Rensing S.A."/>
        </authorList>
    </citation>
    <scope>NUCLEOTIDE SEQUENCE [LARGE SCALE GENOMIC DNA]</scope>
    <source>
        <strain evidence="2 3">S276</strain>
    </source>
</reference>
<evidence type="ECO:0000256" key="1">
    <source>
        <dbReference type="SAM" id="MobiDB-lite"/>
    </source>
</evidence>
<dbReference type="EMBL" id="BFEA01000110">
    <property type="protein sequence ID" value="GBG69158.1"/>
    <property type="molecule type" value="Genomic_DNA"/>
</dbReference>
<protein>
    <submittedName>
        <fullName evidence="2">Uncharacterized protein</fullName>
    </submittedName>
</protein>